<dbReference type="InterPro" id="IPR019410">
    <property type="entry name" value="Methyltransf_16"/>
</dbReference>
<evidence type="ECO:0008006" key="3">
    <source>
        <dbReference type="Google" id="ProtNLM"/>
    </source>
</evidence>
<sequence length="337" mass="36353">MREESDSRLMQGPQRHQSEGFHCGESIERENGIAYVIFRCNLPPGPLDDDTKAKTTLEFRCRGPSCGALEAEEDAAVLDEEDRAVVDPNFFDPGYSMAGSTGFKVWSGSRFAIESLAWPRDDDCARLRDVQRRLRSGANVIELGSGVGVVGTYLGACGSNVLTTDLPTLVEEAINVNLARNGRIAPPPSSDGGSSCPGWLGMDGTRIGNGWVAAAPLDWTRSLEGQLTPEAASSVDLVVASDVVFLTSMLKALLDTVDSIFEASSTNGPSFVLCFQRRDAADDDCATFTTATGVIDAAKRRGWSVDCLAWRPLTVRKETNGIVLDDESEVFVFEIMP</sequence>
<dbReference type="AlphaFoldDB" id="A0ABD3MIG5"/>
<reference evidence="1 2" key="1">
    <citation type="submission" date="2024-10" db="EMBL/GenBank/DDBJ databases">
        <title>Updated reference genomes for cyclostephanoid diatoms.</title>
        <authorList>
            <person name="Roberts W.R."/>
            <person name="Alverson A.J."/>
        </authorList>
    </citation>
    <scope>NUCLEOTIDE SEQUENCE [LARGE SCALE GENOMIC DNA]</scope>
    <source>
        <strain evidence="1 2">AJA276-08</strain>
    </source>
</reference>
<comment type="caution">
    <text evidence="1">The sequence shown here is derived from an EMBL/GenBank/DDBJ whole genome shotgun (WGS) entry which is preliminary data.</text>
</comment>
<gene>
    <name evidence="1" type="ORF">ACHAW5_000416</name>
</gene>
<protein>
    <recommendedName>
        <fullName evidence="3">Calmodulin-lysine N-methyltransferase</fullName>
    </recommendedName>
</protein>
<proteinExistence type="predicted"/>
<organism evidence="1 2">
    <name type="scientific">Stephanodiscus triporus</name>
    <dbReference type="NCBI Taxonomy" id="2934178"/>
    <lineage>
        <taxon>Eukaryota</taxon>
        <taxon>Sar</taxon>
        <taxon>Stramenopiles</taxon>
        <taxon>Ochrophyta</taxon>
        <taxon>Bacillariophyta</taxon>
        <taxon>Coscinodiscophyceae</taxon>
        <taxon>Thalassiosirophycidae</taxon>
        <taxon>Stephanodiscales</taxon>
        <taxon>Stephanodiscaceae</taxon>
        <taxon>Stephanodiscus</taxon>
    </lineage>
</organism>
<dbReference type="Pfam" id="PF10294">
    <property type="entry name" value="Methyltransf_16"/>
    <property type="match status" value="2"/>
</dbReference>
<keyword evidence="2" id="KW-1185">Reference proteome</keyword>
<dbReference type="EMBL" id="JALLAZ020001789">
    <property type="protein sequence ID" value="KAL3763870.1"/>
    <property type="molecule type" value="Genomic_DNA"/>
</dbReference>
<evidence type="ECO:0000313" key="1">
    <source>
        <dbReference type="EMBL" id="KAL3763870.1"/>
    </source>
</evidence>
<dbReference type="PANTHER" id="PTHR14614">
    <property type="entry name" value="HEPATOCELLULAR CARCINOMA-ASSOCIATED ANTIGEN"/>
    <property type="match status" value="1"/>
</dbReference>
<dbReference type="Proteomes" id="UP001530315">
    <property type="component" value="Unassembled WGS sequence"/>
</dbReference>
<accession>A0ABD3MIG5</accession>
<dbReference type="PANTHER" id="PTHR14614:SF97">
    <property type="entry name" value="S-ADENOSYL-L-METHIONINE-DEPENDENT METHYLTRANSFERASES SUPERFAMILY PROTEIN"/>
    <property type="match status" value="1"/>
</dbReference>
<dbReference type="InterPro" id="IPR029063">
    <property type="entry name" value="SAM-dependent_MTases_sf"/>
</dbReference>
<evidence type="ECO:0000313" key="2">
    <source>
        <dbReference type="Proteomes" id="UP001530315"/>
    </source>
</evidence>
<dbReference type="SUPFAM" id="SSF53335">
    <property type="entry name" value="S-adenosyl-L-methionine-dependent methyltransferases"/>
    <property type="match status" value="1"/>
</dbReference>
<dbReference type="Gene3D" id="3.40.50.150">
    <property type="entry name" value="Vaccinia Virus protein VP39"/>
    <property type="match status" value="1"/>
</dbReference>
<name>A0ABD3MIG5_9STRA</name>